<protein>
    <submittedName>
        <fullName evidence="2">Uncharacterized protein</fullName>
    </submittedName>
</protein>
<dbReference type="AlphaFoldDB" id="A0A973W101"/>
<sequence length="255" mass="28392">MQRGDQGFGAAGLLVLASLLVYLIVIALPIIKADTVRLSDWLCFYGAVVSGSMTLVGAGAAWFAVRRQINEQRKLADERADKERASLSASIYAEIADRAARCLNDYIRPWSVWEDRQIEPTVRAFLPERAVVYPGAVEKLGLLDQPVVVGAVQFYSRLSAVAQAMEFIAADKERLWETVQKSPATAQWIDPLRNTHARLITERLQSCFQPALAALKGLGERPSVDADTVKVYPYLRETGLTLHQALEKYKMELIE</sequence>
<reference evidence="2" key="1">
    <citation type="submission" date="2020-06" db="EMBL/GenBank/DDBJ databases">
        <title>Whole Genome Sequence of Bradyrhizobium sp. Strain 1S1.</title>
        <authorList>
            <person name="Bromfield E.S.P."/>
            <person name="Cloutier S."/>
        </authorList>
    </citation>
    <scope>NUCLEOTIDE SEQUENCE [LARGE SCALE GENOMIC DNA]</scope>
    <source>
        <strain evidence="2">1S1</strain>
    </source>
</reference>
<feature type="transmembrane region" description="Helical" evidence="1">
    <location>
        <begin position="43"/>
        <end position="65"/>
    </location>
</feature>
<keyword evidence="1" id="KW-0472">Membrane</keyword>
<accession>A0A973W101</accession>
<organism evidence="2">
    <name type="scientific">Bradyrhizobium septentrionale</name>
    <dbReference type="NCBI Taxonomy" id="1404411"/>
    <lineage>
        <taxon>Bacteria</taxon>
        <taxon>Pseudomonadati</taxon>
        <taxon>Pseudomonadota</taxon>
        <taxon>Alphaproteobacteria</taxon>
        <taxon>Hyphomicrobiales</taxon>
        <taxon>Nitrobacteraceae</taxon>
        <taxon>Bradyrhizobium</taxon>
    </lineage>
</organism>
<proteinExistence type="predicted"/>
<keyword evidence="1" id="KW-0812">Transmembrane</keyword>
<evidence type="ECO:0000256" key="1">
    <source>
        <dbReference type="SAM" id="Phobius"/>
    </source>
</evidence>
<dbReference type="RefSeq" id="WP_166204867.1">
    <property type="nucleotide sequence ID" value="NZ_CP088285.1"/>
</dbReference>
<feature type="transmembrane region" description="Helical" evidence="1">
    <location>
        <begin position="7"/>
        <end position="31"/>
    </location>
</feature>
<dbReference type="EMBL" id="JAAOLE020000001">
    <property type="protein sequence ID" value="NVI45436.1"/>
    <property type="molecule type" value="Genomic_DNA"/>
</dbReference>
<keyword evidence="1" id="KW-1133">Transmembrane helix</keyword>
<gene>
    <name evidence="2" type="ORF">HAP48_021195</name>
</gene>
<evidence type="ECO:0000313" key="2">
    <source>
        <dbReference type="EMBL" id="NVI45436.1"/>
    </source>
</evidence>
<name>A0A973W101_9BRAD</name>
<comment type="caution">
    <text evidence="2">The sequence shown here is derived from an EMBL/GenBank/DDBJ whole genome shotgun (WGS) entry which is preliminary data.</text>
</comment>